<dbReference type="PROSITE" id="PS00028">
    <property type="entry name" value="ZINC_FINGER_C2H2_1"/>
    <property type="match status" value="1"/>
</dbReference>
<accession>A0A087UM06</accession>
<dbReference type="Proteomes" id="UP000054359">
    <property type="component" value="Unassembled WGS sequence"/>
</dbReference>
<dbReference type="OrthoDB" id="6432692at2759"/>
<keyword evidence="1" id="KW-0863">Zinc-finger</keyword>
<dbReference type="PROSITE" id="PS50157">
    <property type="entry name" value="ZINC_FINGER_C2H2_2"/>
    <property type="match status" value="1"/>
</dbReference>
<feature type="coiled-coil region" evidence="2">
    <location>
        <begin position="342"/>
        <end position="429"/>
    </location>
</feature>
<evidence type="ECO:0000259" key="3">
    <source>
        <dbReference type="PROSITE" id="PS50157"/>
    </source>
</evidence>
<dbReference type="GO" id="GO:0008270">
    <property type="term" value="F:zinc ion binding"/>
    <property type="evidence" value="ECO:0007669"/>
    <property type="project" value="UniProtKB-KW"/>
</dbReference>
<sequence>MFNCPACKMKLGSEIELQSHYTRHHSGSKEDLELEAMHLQVKALEEGKALLQSELQAVRMQSSEIMKESTKIREERDALEYKAAKLAGELADLKADLDELKTKKLSAESALKLSEEKIHKLEVEMQQRPEADDVSLLQQELVSVQKMMDQLTLQREAEKDTLQKQCNNLKETCLKLQERKTELEGILKSCPKKEELESLQEKISQMSITISQLQKDVQVKEAEKSKLLISLEKYENYDEIKAQLSETQSNLAEMQRLSSEKDSLITKLKTELKTVKENVEEMKVGREQLFSKIEEGEGANAAMLQLKEENARLQEQFLHQQTLYGQTAHETETKMGELHSSLKMATSELQASNEKCADLEKELACTQEQLKELQSQKDDLQKELNLQLANLSAAEAADKARLQSLEMELESIKNAFNEKMLEIDNLQTQLK</sequence>
<evidence type="ECO:0000256" key="2">
    <source>
        <dbReference type="SAM" id="Coils"/>
    </source>
</evidence>
<keyword evidence="5" id="KW-1185">Reference proteome</keyword>
<evidence type="ECO:0000256" key="1">
    <source>
        <dbReference type="PROSITE-ProRule" id="PRU00042"/>
    </source>
</evidence>
<evidence type="ECO:0000313" key="4">
    <source>
        <dbReference type="EMBL" id="KFM78395.1"/>
    </source>
</evidence>
<keyword evidence="1" id="KW-0479">Metal-binding</keyword>
<protein>
    <submittedName>
        <fullName evidence="4">Early endosome antigen 1</fullName>
    </submittedName>
</protein>
<dbReference type="InterPro" id="IPR013087">
    <property type="entry name" value="Znf_C2H2_type"/>
</dbReference>
<keyword evidence="1" id="KW-0862">Zinc</keyword>
<evidence type="ECO:0000313" key="5">
    <source>
        <dbReference type="Proteomes" id="UP000054359"/>
    </source>
</evidence>
<gene>
    <name evidence="4" type="ORF">X975_15228</name>
</gene>
<reference evidence="4 5" key="1">
    <citation type="submission" date="2013-11" db="EMBL/GenBank/DDBJ databases">
        <title>Genome sequencing of Stegodyphus mimosarum.</title>
        <authorList>
            <person name="Bechsgaard J."/>
        </authorList>
    </citation>
    <scope>NUCLEOTIDE SEQUENCE [LARGE SCALE GENOMIC DNA]</scope>
</reference>
<dbReference type="EMBL" id="KK120498">
    <property type="protein sequence ID" value="KFM78395.1"/>
    <property type="molecule type" value="Genomic_DNA"/>
</dbReference>
<feature type="domain" description="C2H2-type" evidence="3">
    <location>
        <begin position="2"/>
        <end position="30"/>
    </location>
</feature>
<keyword evidence="2" id="KW-0175">Coiled coil</keyword>
<dbReference type="Gene3D" id="1.20.5.1700">
    <property type="match status" value="1"/>
</dbReference>
<feature type="non-terminal residue" evidence="4">
    <location>
        <position position="431"/>
    </location>
</feature>
<feature type="coiled-coil region" evidence="2">
    <location>
        <begin position="34"/>
        <end position="316"/>
    </location>
</feature>
<proteinExistence type="predicted"/>
<organism evidence="4 5">
    <name type="scientific">Stegodyphus mimosarum</name>
    <name type="common">African social velvet spider</name>
    <dbReference type="NCBI Taxonomy" id="407821"/>
    <lineage>
        <taxon>Eukaryota</taxon>
        <taxon>Metazoa</taxon>
        <taxon>Ecdysozoa</taxon>
        <taxon>Arthropoda</taxon>
        <taxon>Chelicerata</taxon>
        <taxon>Arachnida</taxon>
        <taxon>Araneae</taxon>
        <taxon>Araneomorphae</taxon>
        <taxon>Entelegynae</taxon>
        <taxon>Eresoidea</taxon>
        <taxon>Eresidae</taxon>
        <taxon>Stegodyphus</taxon>
    </lineage>
</organism>
<dbReference type="STRING" id="407821.A0A087UM06"/>
<dbReference type="AlphaFoldDB" id="A0A087UM06"/>
<dbReference type="OMA" id="YHREISH"/>
<name>A0A087UM06_STEMI</name>